<protein>
    <submittedName>
        <fullName evidence="1">Uncharacterized protein</fullName>
    </submittedName>
</protein>
<gene>
    <name evidence="1" type="ORF">K4L44_06625</name>
</gene>
<keyword evidence="2" id="KW-1185">Reference proteome</keyword>
<proteinExistence type="predicted"/>
<evidence type="ECO:0000313" key="1">
    <source>
        <dbReference type="EMBL" id="QZE15501.1"/>
    </source>
</evidence>
<organism evidence="1 2">
    <name type="scientific">Halosquirtibacter laminarini</name>
    <dbReference type="NCBI Taxonomy" id="3374600"/>
    <lineage>
        <taxon>Bacteria</taxon>
        <taxon>Pseudomonadati</taxon>
        <taxon>Bacteroidota</taxon>
        <taxon>Bacteroidia</taxon>
        <taxon>Marinilabiliales</taxon>
        <taxon>Prolixibacteraceae</taxon>
        <taxon>Halosquirtibacter</taxon>
    </lineage>
</organism>
<reference evidence="1" key="1">
    <citation type="submission" date="2021-08" db="EMBL/GenBank/DDBJ databases">
        <title>Novel anaerobic bacterium isolated from sea squirt in East Sea, Republic of Korea.</title>
        <authorList>
            <person name="Nguyen T.H."/>
            <person name="Li Z."/>
            <person name="Lee Y.-J."/>
            <person name="Ko J."/>
            <person name="Kim S.-G."/>
        </authorList>
    </citation>
    <scope>NUCLEOTIDE SEQUENCE</scope>
    <source>
        <strain evidence="1">KCTC 25031</strain>
    </source>
</reference>
<accession>A0AC61NIF9</accession>
<sequence>MKYLFLISTQDTLQHVVKNVSDSATTESTIFGNIWFWVSIIEAVVILLLWMKKRHPSALEKKKEEILNEAVDFDNVMRSSFQSSERLDRLKRKCHPDRFVSDPEKQAHAERIFQAVIEGKDDYKKLKALEEEASQYL</sequence>
<dbReference type="EMBL" id="CP081303">
    <property type="protein sequence ID" value="QZE15501.1"/>
    <property type="molecule type" value="Genomic_DNA"/>
</dbReference>
<dbReference type="Proteomes" id="UP000826212">
    <property type="component" value="Chromosome"/>
</dbReference>
<name>A0AC61NIF9_9BACT</name>
<evidence type="ECO:0000313" key="2">
    <source>
        <dbReference type="Proteomes" id="UP000826212"/>
    </source>
</evidence>